<sequence length="236" mass="26520">MPSSNPRRPVTDLIRWPETAKVNQVIPKERLYAEASAGTALKQRFVNEVRRVRWAYKLGEESLRLAPGESITEIQVFVVDLKGSSLNNSVLASIDKAIPSQIIFELRREDGLWIGQAMAATHKRAGGKAKATDYFHTGWIESAQPRVPLPAALDMNGLYSQLVGRLLPHPLRPGEELSEALDRFGRIRELTRKIAAFEKTLRAEPQLNRKIALRRQIHECTAVLTELTDPVPSNKE</sequence>
<proteinExistence type="predicted"/>
<keyword evidence="2" id="KW-1185">Reference proteome</keyword>
<dbReference type="Pfam" id="PF14335">
    <property type="entry name" value="DUF4391"/>
    <property type="match status" value="1"/>
</dbReference>
<organism evidence="1 2">
    <name type="scientific">Ornithinimicrobium pratense</name>
    <dbReference type="NCBI Taxonomy" id="2593973"/>
    <lineage>
        <taxon>Bacteria</taxon>
        <taxon>Bacillati</taxon>
        <taxon>Actinomycetota</taxon>
        <taxon>Actinomycetes</taxon>
        <taxon>Micrococcales</taxon>
        <taxon>Ornithinimicrobiaceae</taxon>
        <taxon>Ornithinimicrobium</taxon>
    </lineage>
</organism>
<evidence type="ECO:0000313" key="2">
    <source>
        <dbReference type="Proteomes" id="UP000326546"/>
    </source>
</evidence>
<protein>
    <submittedName>
        <fullName evidence="1">DUF4391 domain-containing protein</fullName>
    </submittedName>
</protein>
<evidence type="ECO:0000313" key="1">
    <source>
        <dbReference type="EMBL" id="QFG67345.1"/>
    </source>
</evidence>
<dbReference type="EMBL" id="CP044427">
    <property type="protein sequence ID" value="QFG67345.1"/>
    <property type="molecule type" value="Genomic_DNA"/>
</dbReference>
<dbReference type="InterPro" id="IPR025503">
    <property type="entry name" value="DUF4391"/>
</dbReference>
<gene>
    <name evidence="1" type="ORF">FY030_00150</name>
</gene>
<dbReference type="KEGG" id="serw:FY030_00150"/>
<reference evidence="1 2" key="1">
    <citation type="submission" date="2019-09" db="EMBL/GenBank/DDBJ databases">
        <title>Serinicoccus pratensis sp. nov., isolated from meadow soil.</title>
        <authorList>
            <person name="Zhang W."/>
        </authorList>
    </citation>
    <scope>NUCLEOTIDE SEQUENCE [LARGE SCALE GENOMIC DNA]</scope>
    <source>
        <strain evidence="1 2">W204</strain>
    </source>
</reference>
<dbReference type="OrthoDB" id="9805811at2"/>
<dbReference type="Proteomes" id="UP000326546">
    <property type="component" value="Chromosome"/>
</dbReference>
<dbReference type="AlphaFoldDB" id="A0A5J6V1B7"/>
<name>A0A5J6V1B7_9MICO</name>
<accession>A0A5J6V1B7</accession>